<feature type="domain" description="CSC1/OSCA1-like cytosolic" evidence="11">
    <location>
        <begin position="235"/>
        <end position="395"/>
    </location>
</feature>
<evidence type="ECO:0000256" key="7">
    <source>
        <dbReference type="ARBA" id="ARBA00023303"/>
    </source>
</evidence>
<keyword evidence="7" id="KW-0407">Ion channel</keyword>
<dbReference type="AlphaFoldDB" id="A0AAD4T1E7"/>
<evidence type="ECO:0008006" key="14">
    <source>
        <dbReference type="Google" id="ProtNLM"/>
    </source>
</evidence>
<name>A0AAD4T1E7_9MAGN</name>
<reference evidence="12" key="1">
    <citation type="submission" date="2022-04" db="EMBL/GenBank/DDBJ databases">
        <title>A functionally conserved STORR gene fusion in Papaver species that diverged 16.8 million years ago.</title>
        <authorList>
            <person name="Catania T."/>
        </authorList>
    </citation>
    <scope>NUCLEOTIDE SEQUENCE</scope>
    <source>
        <strain evidence="12">S-188037</strain>
    </source>
</reference>
<feature type="transmembrane region" description="Helical" evidence="8">
    <location>
        <begin position="601"/>
        <end position="633"/>
    </location>
</feature>
<keyword evidence="6 8" id="KW-0472">Membrane</keyword>
<keyword evidence="3" id="KW-0813">Transport</keyword>
<keyword evidence="4 8" id="KW-0812">Transmembrane</keyword>
<feature type="domain" description="CSC1/OSCA1-like 7TM region" evidence="9">
    <location>
        <begin position="406"/>
        <end position="674"/>
    </location>
</feature>
<keyword evidence="13" id="KW-1185">Reference proteome</keyword>
<accession>A0AAD4T1E7</accession>
<feature type="non-terminal residue" evidence="12">
    <location>
        <position position="1"/>
    </location>
</feature>
<comment type="similarity">
    <text evidence="2">Belongs to the CSC1 (TC 1.A.17) family.</text>
</comment>
<dbReference type="InterPro" id="IPR027815">
    <property type="entry name" value="CSC1/OSCA1-like_cyt"/>
</dbReference>
<evidence type="ECO:0000256" key="1">
    <source>
        <dbReference type="ARBA" id="ARBA00004141"/>
    </source>
</evidence>
<dbReference type="InterPro" id="IPR003864">
    <property type="entry name" value="CSC1/OSCA1-like_7TM"/>
</dbReference>
<feature type="transmembrane region" description="Helical" evidence="8">
    <location>
        <begin position="654"/>
        <end position="675"/>
    </location>
</feature>
<evidence type="ECO:0000313" key="13">
    <source>
        <dbReference type="Proteomes" id="UP001202328"/>
    </source>
</evidence>
<evidence type="ECO:0000256" key="5">
    <source>
        <dbReference type="ARBA" id="ARBA00022989"/>
    </source>
</evidence>
<evidence type="ECO:0000256" key="3">
    <source>
        <dbReference type="ARBA" id="ARBA00022448"/>
    </source>
</evidence>
<feature type="transmembrane region" description="Helical" evidence="8">
    <location>
        <begin position="500"/>
        <end position="519"/>
    </location>
</feature>
<evidence type="ECO:0000256" key="4">
    <source>
        <dbReference type="ARBA" id="ARBA00022692"/>
    </source>
</evidence>
<comment type="caution">
    <text evidence="12">The sequence shown here is derived from an EMBL/GenBank/DDBJ whole genome shotgun (WGS) entry which is preliminary data.</text>
</comment>
<dbReference type="Proteomes" id="UP001202328">
    <property type="component" value="Unassembled WGS sequence"/>
</dbReference>
<keyword evidence="7" id="KW-0406">Ion transport</keyword>
<evidence type="ECO:0000259" key="11">
    <source>
        <dbReference type="Pfam" id="PF14703"/>
    </source>
</evidence>
<comment type="subcellular location">
    <subcellularLocation>
        <location evidence="1">Membrane</location>
        <topology evidence="1">Multi-pass membrane protein</topology>
    </subcellularLocation>
</comment>
<evidence type="ECO:0000259" key="10">
    <source>
        <dbReference type="Pfam" id="PF13967"/>
    </source>
</evidence>
<evidence type="ECO:0000256" key="8">
    <source>
        <dbReference type="SAM" id="Phobius"/>
    </source>
</evidence>
<dbReference type="PANTHER" id="PTHR13018">
    <property type="entry name" value="PROBABLE MEMBRANE PROTEIN DUF221-RELATED"/>
    <property type="match status" value="1"/>
</dbReference>
<evidence type="ECO:0000259" key="9">
    <source>
        <dbReference type="Pfam" id="PF02714"/>
    </source>
</evidence>
<dbReference type="GO" id="GO:0005886">
    <property type="term" value="C:plasma membrane"/>
    <property type="evidence" value="ECO:0007669"/>
    <property type="project" value="TreeGrafter"/>
</dbReference>
<dbReference type="Pfam" id="PF14703">
    <property type="entry name" value="PHM7_cyt"/>
    <property type="match status" value="1"/>
</dbReference>
<feature type="transmembrane region" description="Helical" evidence="8">
    <location>
        <begin position="123"/>
        <end position="147"/>
    </location>
</feature>
<feature type="transmembrane region" description="Helical" evidence="8">
    <location>
        <begin position="681"/>
        <end position="700"/>
    </location>
</feature>
<dbReference type="EMBL" id="JAJJMB010007130">
    <property type="protein sequence ID" value="KAI3931808.1"/>
    <property type="molecule type" value="Genomic_DNA"/>
</dbReference>
<dbReference type="PANTHER" id="PTHR13018:SF117">
    <property type="entry name" value="CSC1-LIKE PROTEIN RXW8"/>
    <property type="match status" value="1"/>
</dbReference>
<proteinExistence type="inferred from homology"/>
<feature type="transmembrane region" description="Helical" evidence="8">
    <location>
        <begin position="32"/>
        <end position="61"/>
    </location>
</feature>
<dbReference type="InterPro" id="IPR032880">
    <property type="entry name" value="CSC1/OSCA1-like_N"/>
</dbReference>
<feature type="domain" description="CSC1/OSCA1-like N-terminal transmembrane" evidence="10">
    <location>
        <begin position="42"/>
        <end position="202"/>
    </location>
</feature>
<evidence type="ECO:0000256" key="6">
    <source>
        <dbReference type="ARBA" id="ARBA00023136"/>
    </source>
</evidence>
<dbReference type="InterPro" id="IPR045122">
    <property type="entry name" value="Csc1-like"/>
</dbReference>
<protein>
    <recommendedName>
        <fullName evidence="14">CSC1-like protein RXW8</fullName>
    </recommendedName>
</protein>
<feature type="transmembrane region" description="Helical" evidence="8">
    <location>
        <begin position="180"/>
        <end position="201"/>
    </location>
</feature>
<dbReference type="Pfam" id="PF02714">
    <property type="entry name" value="RSN1_7TM"/>
    <property type="match status" value="1"/>
</dbReference>
<sequence>YLTFSSLNSSSILGLETLLRNLFARRGSLLPAVLWIVMFISALLTSAGINIAVCAVLLSLYSILRKQPGNIGVYFGRRLIQEHLKRTDPFWFERFVPSPRWIATAWSTSEDEILAIGGLDAVAFLRLLVFSIRIFSVAAIICMFLVLPLNYYGQQMIHKQIPSESLDVFTITNVQEGSKWLWVHCLALYIISFAACILLYFEYKSLSRMRLAQIAKDPANPSHFAKAPPKPNPSHFTVLVRSIPWSSGKTYSDTVTDFFTNYYASSYLSHQMVYRSGTVQKLMSDAEKVYKGISHFASASIDSSCQPSFVRCGLCGGTAHSFKMLSRNESIIIEENKPGLSHLDSTRSREECAAALVFFKTRYAAFIVSKVLQSSNPMIWVTDLAPEPQDVYWSNLCIPYRQLWIRKILTLLATTVFMFLFLVPVTLVQGLSQLDKLQQTFGFLKGLLDTKYVRQLVTGYLPSVILMLFLYSVPPLMMLFSAMEGSISRSARKKSACIKVLYFTIWNVFFVNVFSGSVISQIHVITSVKDIPTQLAKAVPQQATFFITYVLTSGWASICTEIVQPFGLLCNIFYKFKQQTRNIHHPDCALSFPYHTEVPRVLLFGLLGFTSAILEPLILPFLLVYFFMAYIVYRNQFLNVYFAKYETGGQYWPIVHNATIFSLVLSQIIALGVFGLKKSPVASGFTIPLVILTLLFNEYCRKRFNPIFKNFTAQDLIEMDRRDEQRGDMEEFHEQLNTAYCQFSLSDEIAKVEESTHSTKSHSLDEDKEVRQGLGYPTLGSLNLNGMQQVVTWLSMLSFHERRSQHQTPK</sequence>
<feature type="transmembrane region" description="Helical" evidence="8">
    <location>
        <begin position="460"/>
        <end position="480"/>
    </location>
</feature>
<gene>
    <name evidence="12" type="ORF">MKW98_012218</name>
</gene>
<evidence type="ECO:0000313" key="12">
    <source>
        <dbReference type="EMBL" id="KAI3931808.1"/>
    </source>
</evidence>
<dbReference type="Pfam" id="PF13967">
    <property type="entry name" value="RSN1_TM"/>
    <property type="match status" value="1"/>
</dbReference>
<dbReference type="GO" id="GO:0005227">
    <property type="term" value="F:calcium-activated cation channel activity"/>
    <property type="evidence" value="ECO:0007669"/>
    <property type="project" value="InterPro"/>
</dbReference>
<feature type="transmembrane region" description="Helical" evidence="8">
    <location>
        <begin position="408"/>
        <end position="427"/>
    </location>
</feature>
<organism evidence="12 13">
    <name type="scientific">Papaver atlanticum</name>
    <dbReference type="NCBI Taxonomy" id="357466"/>
    <lineage>
        <taxon>Eukaryota</taxon>
        <taxon>Viridiplantae</taxon>
        <taxon>Streptophyta</taxon>
        <taxon>Embryophyta</taxon>
        <taxon>Tracheophyta</taxon>
        <taxon>Spermatophyta</taxon>
        <taxon>Magnoliopsida</taxon>
        <taxon>Ranunculales</taxon>
        <taxon>Papaveraceae</taxon>
        <taxon>Papaveroideae</taxon>
        <taxon>Papaver</taxon>
    </lineage>
</organism>
<evidence type="ECO:0000256" key="2">
    <source>
        <dbReference type="ARBA" id="ARBA00007779"/>
    </source>
</evidence>
<keyword evidence="5 8" id="KW-1133">Transmembrane helix</keyword>